<gene>
    <name evidence="2" type="ORF">PVAP13_5KG209207</name>
</gene>
<protein>
    <submittedName>
        <fullName evidence="2">Uncharacterized protein</fullName>
    </submittedName>
</protein>
<dbReference type="EMBL" id="CM029045">
    <property type="protein sequence ID" value="KAG2596907.1"/>
    <property type="molecule type" value="Genomic_DNA"/>
</dbReference>
<evidence type="ECO:0000313" key="2">
    <source>
        <dbReference type="EMBL" id="KAG2596907.1"/>
    </source>
</evidence>
<reference evidence="2" key="1">
    <citation type="submission" date="2020-05" db="EMBL/GenBank/DDBJ databases">
        <title>WGS assembly of Panicum virgatum.</title>
        <authorList>
            <person name="Lovell J.T."/>
            <person name="Jenkins J."/>
            <person name="Shu S."/>
            <person name="Juenger T.E."/>
            <person name="Schmutz J."/>
        </authorList>
    </citation>
    <scope>NUCLEOTIDE SEQUENCE</scope>
    <source>
        <strain evidence="2">AP13</strain>
    </source>
</reference>
<sequence>MDLVMDMDWMESKPPPVSTEDLSPFPFSLSSLISSSPKQPARSGRCFPAAPAAAEAAAELTPPATSSPPAPAPPFLFWRAVRPQPALFSRASARSPARTFCARAAAARPPSDA</sequence>
<comment type="caution">
    <text evidence="2">The sequence shown here is derived from an EMBL/GenBank/DDBJ whole genome shotgun (WGS) entry which is preliminary data.</text>
</comment>
<evidence type="ECO:0000313" key="3">
    <source>
        <dbReference type="Proteomes" id="UP000823388"/>
    </source>
</evidence>
<evidence type="ECO:0000256" key="1">
    <source>
        <dbReference type="SAM" id="MobiDB-lite"/>
    </source>
</evidence>
<accession>A0A8T0SFA4</accession>
<keyword evidence="3" id="KW-1185">Reference proteome</keyword>
<name>A0A8T0SFA4_PANVG</name>
<dbReference type="AlphaFoldDB" id="A0A8T0SFA4"/>
<organism evidence="2 3">
    <name type="scientific">Panicum virgatum</name>
    <name type="common">Blackwell switchgrass</name>
    <dbReference type="NCBI Taxonomy" id="38727"/>
    <lineage>
        <taxon>Eukaryota</taxon>
        <taxon>Viridiplantae</taxon>
        <taxon>Streptophyta</taxon>
        <taxon>Embryophyta</taxon>
        <taxon>Tracheophyta</taxon>
        <taxon>Spermatophyta</taxon>
        <taxon>Magnoliopsida</taxon>
        <taxon>Liliopsida</taxon>
        <taxon>Poales</taxon>
        <taxon>Poaceae</taxon>
        <taxon>PACMAD clade</taxon>
        <taxon>Panicoideae</taxon>
        <taxon>Panicodae</taxon>
        <taxon>Paniceae</taxon>
        <taxon>Panicinae</taxon>
        <taxon>Panicum</taxon>
        <taxon>Panicum sect. Hiantes</taxon>
    </lineage>
</organism>
<proteinExistence type="predicted"/>
<feature type="region of interest" description="Disordered" evidence="1">
    <location>
        <begin position="1"/>
        <end position="22"/>
    </location>
</feature>
<dbReference type="Proteomes" id="UP000823388">
    <property type="component" value="Chromosome 5K"/>
</dbReference>